<feature type="region of interest" description="Disordered" evidence="1">
    <location>
        <begin position="1"/>
        <end position="34"/>
    </location>
</feature>
<gene>
    <name evidence="2" type="ordered locus">ROP_pKNR01-00060</name>
</gene>
<accession>C1BEF8</accession>
<keyword evidence="2" id="KW-0614">Plasmid</keyword>
<proteinExistence type="predicted"/>
<evidence type="ECO:0000313" key="2">
    <source>
        <dbReference type="EMBL" id="BAH47259.1"/>
    </source>
</evidence>
<evidence type="ECO:0000313" key="3">
    <source>
        <dbReference type="Proteomes" id="UP000002212"/>
    </source>
</evidence>
<geneLocation type="plasmid" evidence="2 3">
    <name>pKNR01</name>
</geneLocation>
<dbReference type="KEGG" id="rop:ROP_pKNR01-00060"/>
<protein>
    <submittedName>
        <fullName evidence="2">Uncharacterized protein</fullName>
    </submittedName>
</protein>
<sequence>MGDAAGDRHRRVGRSGRGFEHPEHNGLGLDDPLTFGSDLFSGSKLNMRECQFSFEFGDPTGGLGRPLHMVMNRVVNRVGRGGSVRVQSSSQQVVDPNRPALLRFDRTGQLACLNAAEQGCPTDPCTPSRLGQ</sequence>
<dbReference type="EMBL" id="AP011119">
    <property type="protein sequence ID" value="BAH47259.1"/>
    <property type="molecule type" value="Genomic_DNA"/>
</dbReference>
<reference evidence="2 3" key="1">
    <citation type="journal article" date="2005" name="J. Biosci. Bioeng.">
        <title>Development of a genetic transformation system for benzene-tolerant Rhodococcus opacus strains.</title>
        <authorList>
            <person name="Na K.S."/>
            <person name="Nagayasu K."/>
            <person name="Kuroda A."/>
            <person name="Takiguchi N."/>
            <person name="Ikeda T."/>
            <person name="Ohtake H."/>
            <person name="Kato J."/>
        </authorList>
    </citation>
    <scope>NUCLEOTIDE SEQUENCE [LARGE SCALE GENOMIC DNA]</scope>
    <source>
        <strain evidence="2 3">B4</strain>
        <plasmid evidence="2">pKNR01</plasmid>
    </source>
</reference>
<organism evidence="2 3">
    <name type="scientific">Rhodococcus opacus (strain B4)</name>
    <dbReference type="NCBI Taxonomy" id="632772"/>
    <lineage>
        <taxon>Bacteria</taxon>
        <taxon>Bacillati</taxon>
        <taxon>Actinomycetota</taxon>
        <taxon>Actinomycetes</taxon>
        <taxon>Mycobacteriales</taxon>
        <taxon>Nocardiaceae</taxon>
        <taxon>Rhodococcus</taxon>
    </lineage>
</organism>
<evidence type="ECO:0000256" key="1">
    <source>
        <dbReference type="SAM" id="MobiDB-lite"/>
    </source>
</evidence>
<dbReference type="AlphaFoldDB" id="C1BEF8"/>
<dbReference type="RefSeq" id="WP_011266087.1">
    <property type="nucleotide sequence ID" value="NC_006969.2"/>
</dbReference>
<name>C1BEF8_RHOOB</name>
<dbReference type="Proteomes" id="UP000002212">
    <property type="component" value="Plasmid pKNR01"/>
</dbReference>
<reference evidence="2 3" key="2">
    <citation type="submission" date="2009-03" db="EMBL/GenBank/DDBJ databases">
        <title>Comparison of the complete genome sequences of Rhodococcus erythropolis PR4 and Rhodococcus opacus B4.</title>
        <authorList>
            <person name="Takarada H."/>
            <person name="Sekine M."/>
            <person name="Hosoyama A."/>
            <person name="Yamada R."/>
            <person name="Fujisawa T."/>
            <person name="Omata S."/>
            <person name="Shimizu A."/>
            <person name="Tsukatani N."/>
            <person name="Tanikawa S."/>
            <person name="Fujita N."/>
            <person name="Harayama S."/>
        </authorList>
    </citation>
    <scope>NUCLEOTIDE SEQUENCE [LARGE SCALE GENOMIC DNA]</scope>
    <source>
        <strain evidence="2 3">B4</strain>
        <plasmid evidence="2 3">pKNR01</plasmid>
    </source>
</reference>